<feature type="region of interest" description="Disordered" evidence="2">
    <location>
        <begin position="1"/>
        <end position="41"/>
    </location>
</feature>
<dbReference type="InterPro" id="IPR051548">
    <property type="entry name" value="Grx-like_ET"/>
</dbReference>
<dbReference type="EMBL" id="JAOAOG010000116">
    <property type="protein sequence ID" value="KAJ6248253.1"/>
    <property type="molecule type" value="Genomic_DNA"/>
</dbReference>
<reference evidence="4" key="1">
    <citation type="submission" date="2022-08" db="EMBL/GenBank/DDBJ databases">
        <title>Novel sulfate-reducing endosymbionts in the free-living metamonad Anaeramoeba.</title>
        <authorList>
            <person name="Jerlstrom-Hultqvist J."/>
            <person name="Cepicka I."/>
            <person name="Gallot-Lavallee L."/>
            <person name="Salas-Leiva D."/>
            <person name="Curtis B.A."/>
            <person name="Zahonova K."/>
            <person name="Pipaliya S."/>
            <person name="Dacks J."/>
            <person name="Roger A.J."/>
        </authorList>
    </citation>
    <scope>NUCLEOTIDE SEQUENCE</scope>
    <source>
        <strain evidence="4">Schooner1</strain>
    </source>
</reference>
<feature type="compositionally biased region" description="Basic residues" evidence="2">
    <location>
        <begin position="16"/>
        <end position="37"/>
    </location>
</feature>
<evidence type="ECO:0000256" key="2">
    <source>
        <dbReference type="SAM" id="MobiDB-lite"/>
    </source>
</evidence>
<dbReference type="InterPro" id="IPR016137">
    <property type="entry name" value="RGS"/>
</dbReference>
<feature type="region of interest" description="Disordered" evidence="2">
    <location>
        <begin position="620"/>
        <end position="642"/>
    </location>
</feature>
<dbReference type="Proteomes" id="UP001150062">
    <property type="component" value="Unassembled WGS sequence"/>
</dbReference>
<feature type="compositionally biased region" description="Basic and acidic residues" evidence="2">
    <location>
        <begin position="141"/>
        <end position="156"/>
    </location>
</feature>
<dbReference type="InterPro" id="IPR006869">
    <property type="entry name" value="DUF547"/>
</dbReference>
<sequence>MSLKKKQRAMSFLPRILKRNKDKKKHPKVQKSPKRRSSSVYANVEQRAIARLDFVQCHLEELKVRKERLFKSHTQRSPKLHEKLRTTQERVSAEELETQKLKLELVFLQNSIQELLTKQENEKKQGNEVEVGVEVVEEEEEKQKENNSETETVAEKELKTVTKTETKTEIEKQLKTGTKTETETEIGTETKKAKKIVVRQEKVNRVEYLERSIEKLKKSDQKEKLQECFVVEKTKFKEQTCVTNNLLNNLSQLKSALENVNQENKKYLEKMTNSKEGKEKMMIQNRLFERFNEEYQNIKRKKQKIQFDIKNMRAIKTDFVKVMTRSKEIKAKMKLEMRESQKIEFKINKLKELLDLNEKNLSSSDFDTSPLIFDFSDSDNNSGIPSNINNNNVSNNERGNNSISQSEITNNMLSENKKISKIKNINLNQDKKANKNNPLNEKVNENENENTNNNAFKITKITKTNRISSRSMGNIRKRNRSKSITLTNSNFRRNNMNGFRQKNNYNKRSPTKKNGSIGSSSLTNLRHAFGNFSKEEIIGGLTNKKFNSIDDSVIDLKKKKNSLSIYNYDEKETQIELTSLEMLLRIPTAVSYFTEFLRQQMNLENILFFQAAKKFKRNCHTKKKTSRNPRHSTVLDDTSPETGGQIKKTANKIAKKYIYPESFFEINIISETRKNIIKNIEEQKYFKNMFDKAQLAVYNHMNLNSWSAFQDNKLYGNLIKNLNKSSNKINLKQKKCTLVKNQNKTIQKTRSLNEETNYQLSSRDPLVVVENLLIQLFDLINIYYCVSSQQINFKLISQSIPFQRFVQLTAELQNIKLQELITDQYKLPFFLNLYNCLTFHSLIVSGIPKDKVSADKFMKNSVYTIQGLRFSLNDIYYGILRANHDQKHLNPYFIKGDPRKKFTISELDPRIHFAIMNFYFPTHLRVYTKKNLNHLLKKVTVETLSPIVAIQSKFIFLPKLFGFFEKDFGGAHLLMDWISKHLNNKKTFKKNHYYSVKFLHKTISKPQFIFDTKSTLLRKFSKIS</sequence>
<dbReference type="PANTHER" id="PTHR34386:SF1">
    <property type="entry name" value="GLUTAREDOXIN-LIKE PROTEIN NRDH"/>
    <property type="match status" value="1"/>
</dbReference>
<evidence type="ECO:0000256" key="1">
    <source>
        <dbReference type="SAM" id="Coils"/>
    </source>
</evidence>
<dbReference type="CDD" id="cd07440">
    <property type="entry name" value="RGS"/>
    <property type="match status" value="1"/>
</dbReference>
<dbReference type="InterPro" id="IPR044926">
    <property type="entry name" value="RGS_subdomain_2"/>
</dbReference>
<evidence type="ECO:0000313" key="5">
    <source>
        <dbReference type="Proteomes" id="UP001150062"/>
    </source>
</evidence>
<dbReference type="SUPFAM" id="SSF48097">
    <property type="entry name" value="Regulator of G-protein signaling, RGS"/>
    <property type="match status" value="1"/>
</dbReference>
<gene>
    <name evidence="4" type="ORF">M0813_17918</name>
</gene>
<dbReference type="InterPro" id="IPR036305">
    <property type="entry name" value="RGS_sf"/>
</dbReference>
<comment type="caution">
    <text evidence="4">The sequence shown here is derived from an EMBL/GenBank/DDBJ whole genome shotgun (WGS) entry which is preliminary data.</text>
</comment>
<feature type="coiled-coil region" evidence="1">
    <location>
        <begin position="243"/>
        <end position="277"/>
    </location>
</feature>
<feature type="region of interest" description="Disordered" evidence="2">
    <location>
        <begin position="136"/>
        <end position="156"/>
    </location>
</feature>
<feature type="compositionally biased region" description="Basic residues" evidence="2">
    <location>
        <begin position="620"/>
        <end position="630"/>
    </location>
</feature>
<name>A0ABQ8YUC5_9EUKA</name>
<dbReference type="SMART" id="SM00315">
    <property type="entry name" value="RGS"/>
    <property type="match status" value="1"/>
</dbReference>
<feature type="region of interest" description="Disordered" evidence="2">
    <location>
        <begin position="429"/>
        <end position="449"/>
    </location>
</feature>
<evidence type="ECO:0000259" key="3">
    <source>
        <dbReference type="PROSITE" id="PS50132"/>
    </source>
</evidence>
<keyword evidence="5" id="KW-1185">Reference proteome</keyword>
<accession>A0ABQ8YUC5</accession>
<feature type="region of interest" description="Disordered" evidence="2">
    <location>
        <begin position="383"/>
        <end position="403"/>
    </location>
</feature>
<dbReference type="Gene3D" id="1.10.167.10">
    <property type="entry name" value="Regulator of G-protein Signalling 4, domain 2"/>
    <property type="match status" value="1"/>
</dbReference>
<dbReference type="PANTHER" id="PTHR34386">
    <property type="entry name" value="GLUTAREDOXIN"/>
    <property type="match status" value="1"/>
</dbReference>
<organism evidence="4 5">
    <name type="scientific">Anaeramoeba flamelloides</name>
    <dbReference type="NCBI Taxonomy" id="1746091"/>
    <lineage>
        <taxon>Eukaryota</taxon>
        <taxon>Metamonada</taxon>
        <taxon>Anaeramoebidae</taxon>
        <taxon>Anaeramoeba</taxon>
    </lineage>
</organism>
<evidence type="ECO:0000313" key="4">
    <source>
        <dbReference type="EMBL" id="KAJ6248253.1"/>
    </source>
</evidence>
<dbReference type="PROSITE" id="PS50132">
    <property type="entry name" value="RGS"/>
    <property type="match status" value="1"/>
</dbReference>
<feature type="domain" description="RGS" evidence="3">
    <location>
        <begin position="579"/>
        <end position="719"/>
    </location>
</feature>
<dbReference type="Pfam" id="PF00615">
    <property type="entry name" value="RGS"/>
    <property type="match status" value="1"/>
</dbReference>
<feature type="region of interest" description="Disordered" evidence="2">
    <location>
        <begin position="490"/>
        <end position="519"/>
    </location>
</feature>
<feature type="compositionally biased region" description="Low complexity" evidence="2">
    <location>
        <begin position="383"/>
        <end position="402"/>
    </location>
</feature>
<proteinExistence type="predicted"/>
<keyword evidence="1" id="KW-0175">Coiled coil</keyword>
<dbReference type="Pfam" id="PF04784">
    <property type="entry name" value="DUF547"/>
    <property type="match status" value="1"/>
</dbReference>
<protein>
    <submittedName>
        <fullName evidence="4">Electron carrier/ protein disulfide oxidoreductase</fullName>
    </submittedName>
</protein>